<sequence>MNSTNGFNLITLLMISIFFMPIITGILNPISKNRVINSIMAIFNSMKFVLGTLLAFYFIGIIFSSTKNGFLTFLDQSMPPAAEFVARYQHDIVAYVITFFILMSVLFFLLELLAIPITRHVLIPLSLRLSTLLEAKRPITRRIFGGLWQLPRSAFMIFVLAILLNFYTNFINNPDAGEYINASKAYQTVQKTMLQPILNAELVKSVPTLVSEAFKKAAEDYTPANSDSTGDPNYWKLPAIKYFNGMTIDEAVLSNTAIDETAQRIVGNETDDRKKAELLYHWVRKNIKYDQAKAVIVLKNPSKVNSGSIITYQERTGVCFDYSCLYVSMCRAVDIKVRLVSGLGYSGTEWGEHVWNQIYDTAAEKWINVDPTFGNSGYNYFDNDDFSDTHRYDVVQAEW</sequence>
<name>A0ACD1ABJ7_9FIRM</name>
<dbReference type="Proteomes" id="UP000594014">
    <property type="component" value="Chromosome"/>
</dbReference>
<evidence type="ECO:0000313" key="1">
    <source>
        <dbReference type="EMBL" id="QOX63739.1"/>
    </source>
</evidence>
<evidence type="ECO:0000313" key="2">
    <source>
        <dbReference type="Proteomes" id="UP000594014"/>
    </source>
</evidence>
<proteinExistence type="predicted"/>
<gene>
    <name evidence="1" type="ORF">FRZ06_10470</name>
</gene>
<dbReference type="EMBL" id="CP042469">
    <property type="protein sequence ID" value="QOX63739.1"/>
    <property type="molecule type" value="Genomic_DNA"/>
</dbReference>
<protein>
    <submittedName>
        <fullName evidence="1">Transglutaminase domain-containing protein</fullName>
    </submittedName>
</protein>
<keyword evidence="2" id="KW-1185">Reference proteome</keyword>
<organism evidence="1 2">
    <name type="scientific">Anoxybacterium hadale</name>
    <dbReference type="NCBI Taxonomy" id="3408580"/>
    <lineage>
        <taxon>Bacteria</taxon>
        <taxon>Bacillati</taxon>
        <taxon>Bacillota</taxon>
        <taxon>Clostridia</taxon>
        <taxon>Peptostreptococcales</taxon>
        <taxon>Anaerovoracaceae</taxon>
        <taxon>Anoxybacterium</taxon>
    </lineage>
</organism>
<accession>A0ACD1ABJ7</accession>
<reference evidence="1" key="1">
    <citation type="submission" date="2019-08" db="EMBL/GenBank/DDBJ databases">
        <title>Genome sequence of Clostridiales bacterium MT110.</title>
        <authorList>
            <person name="Cao J."/>
        </authorList>
    </citation>
    <scope>NUCLEOTIDE SEQUENCE</scope>
    <source>
        <strain evidence="1">MT110</strain>
    </source>
</reference>